<gene>
    <name evidence="1" type="ORF">UFOVP250_125</name>
</gene>
<dbReference type="Gene3D" id="3.40.1360.10">
    <property type="match status" value="1"/>
</dbReference>
<proteinExistence type="inferred from homology"/>
<name>A0A6J5LJP2_9CAUD</name>
<protein>
    <submittedName>
        <fullName evidence="1">DNA primase</fullName>
    </submittedName>
</protein>
<dbReference type="SUPFAM" id="SSF56731">
    <property type="entry name" value="DNA primase core"/>
    <property type="match status" value="1"/>
</dbReference>
<dbReference type="InterPro" id="IPR046392">
    <property type="entry name" value="PRIMASE_T4"/>
</dbReference>
<accession>A0A6J5LJP2</accession>
<evidence type="ECO:0000313" key="1">
    <source>
        <dbReference type="EMBL" id="CAB4133326.1"/>
    </source>
</evidence>
<dbReference type="HAMAP" id="MF_04157">
    <property type="entry name" value="PRIMASE_T4"/>
    <property type="match status" value="1"/>
</dbReference>
<dbReference type="EMBL" id="LR796270">
    <property type="protein sequence ID" value="CAB4133326.1"/>
    <property type="molecule type" value="Genomic_DNA"/>
</dbReference>
<organism evidence="1">
    <name type="scientific">uncultured Caudovirales phage</name>
    <dbReference type="NCBI Taxonomy" id="2100421"/>
    <lineage>
        <taxon>Viruses</taxon>
        <taxon>Duplodnaviria</taxon>
        <taxon>Heunggongvirae</taxon>
        <taxon>Uroviricota</taxon>
        <taxon>Caudoviricetes</taxon>
        <taxon>Peduoviridae</taxon>
        <taxon>Maltschvirus</taxon>
        <taxon>Maltschvirus maltsch</taxon>
    </lineage>
</organism>
<reference evidence="1" key="1">
    <citation type="submission" date="2020-04" db="EMBL/GenBank/DDBJ databases">
        <authorList>
            <person name="Chiriac C."/>
            <person name="Salcher M."/>
            <person name="Ghai R."/>
            <person name="Kavagutti S V."/>
        </authorList>
    </citation>
    <scope>NUCLEOTIDE SEQUENCE</scope>
</reference>
<sequence>MSVFIDRTFLLRLSPKLIRFSRKKDDLYNFRCPLCGDSTKNKIKCRGYIFRKKNDYFYMCHNCGISTTFYNFLKQVDPSMVAEYSLERYKNGEASKNTKSEPDFEAFKTEKPEFKSNNIHLPTIESLPDTHYAKSYVHSRKIPKDYESKLYFAEDFKAFVDGLGVEKDGLREKDPRLVIPFYNKERELIGLQGRALGESKLRYITVKMHDDNKKIYGLDKLDLDKTVYVVEGPIDSMFLDNAVATMDSNLASISDIIDKSKVVLVYDNEPRNKDIVRTMEKAIDEHYNVVIWPEMMDDKDINDMILTGFTSDEIQDIIEKNTFVNLAAKMRFINWKKV</sequence>